<evidence type="ECO:0000313" key="1">
    <source>
        <dbReference type="EMBL" id="MEQ2313093.1"/>
    </source>
</evidence>
<gene>
    <name evidence="1" type="ORF">AMECASPLE_038085</name>
</gene>
<reference evidence="1 2" key="1">
    <citation type="submission" date="2021-06" db="EMBL/GenBank/DDBJ databases">
        <authorList>
            <person name="Palmer J.M."/>
        </authorList>
    </citation>
    <scope>NUCLEOTIDE SEQUENCE [LARGE SCALE GENOMIC DNA]</scope>
    <source>
        <strain evidence="1 2">AS_MEX2019</strain>
        <tissue evidence="1">Muscle</tissue>
    </source>
</reference>
<sequence length="82" mass="8689">MGAGVNLPGVGWDRIFFCYAGLGLGWDKTFFCGSGMGQERKSTPVSPSTLHLQLQAGSFSVKIRLFLSGGAPHATKEPSTDL</sequence>
<evidence type="ECO:0000313" key="2">
    <source>
        <dbReference type="Proteomes" id="UP001469553"/>
    </source>
</evidence>
<keyword evidence="2" id="KW-1185">Reference proteome</keyword>
<accession>A0ABV1A3G0</accession>
<comment type="caution">
    <text evidence="1">The sequence shown here is derived from an EMBL/GenBank/DDBJ whole genome shotgun (WGS) entry which is preliminary data.</text>
</comment>
<protein>
    <submittedName>
        <fullName evidence="1">Uncharacterized protein</fullName>
    </submittedName>
</protein>
<dbReference type="EMBL" id="JAHRIP010082030">
    <property type="protein sequence ID" value="MEQ2313093.1"/>
    <property type="molecule type" value="Genomic_DNA"/>
</dbReference>
<organism evidence="1 2">
    <name type="scientific">Ameca splendens</name>
    <dbReference type="NCBI Taxonomy" id="208324"/>
    <lineage>
        <taxon>Eukaryota</taxon>
        <taxon>Metazoa</taxon>
        <taxon>Chordata</taxon>
        <taxon>Craniata</taxon>
        <taxon>Vertebrata</taxon>
        <taxon>Euteleostomi</taxon>
        <taxon>Actinopterygii</taxon>
        <taxon>Neopterygii</taxon>
        <taxon>Teleostei</taxon>
        <taxon>Neoteleostei</taxon>
        <taxon>Acanthomorphata</taxon>
        <taxon>Ovalentaria</taxon>
        <taxon>Atherinomorphae</taxon>
        <taxon>Cyprinodontiformes</taxon>
        <taxon>Goodeidae</taxon>
        <taxon>Ameca</taxon>
    </lineage>
</organism>
<dbReference type="Proteomes" id="UP001469553">
    <property type="component" value="Unassembled WGS sequence"/>
</dbReference>
<name>A0ABV1A3G0_9TELE</name>
<proteinExistence type="predicted"/>